<dbReference type="Pfam" id="PF00329">
    <property type="entry name" value="Complex1_30kDa"/>
    <property type="match status" value="1"/>
</dbReference>
<dbReference type="GO" id="GO:0008137">
    <property type="term" value="F:NADH dehydrogenase (ubiquinone) activity"/>
    <property type="evidence" value="ECO:0007669"/>
    <property type="project" value="InterPro"/>
</dbReference>
<dbReference type="EMBL" id="LRRD01000024">
    <property type="protein sequence ID" value="KXW58109.1"/>
    <property type="molecule type" value="Genomic_DNA"/>
</dbReference>
<dbReference type="GO" id="GO:0051287">
    <property type="term" value="F:NAD binding"/>
    <property type="evidence" value="ECO:0007669"/>
    <property type="project" value="InterPro"/>
</dbReference>
<keyword evidence="7" id="KW-1185">Reference proteome</keyword>
<dbReference type="PANTHER" id="PTHR43485:SF1">
    <property type="entry name" value="FORMATE HYDROGENLYASE SUBUNIT 5-RELATED"/>
    <property type="match status" value="1"/>
</dbReference>
<feature type="domain" description="NADH-quinone oxidoreductase subunit D" evidence="5">
    <location>
        <begin position="267"/>
        <end position="434"/>
    </location>
</feature>
<keyword evidence="2" id="KW-0520">NAD</keyword>
<dbReference type="InterPro" id="IPR052197">
    <property type="entry name" value="ComplexI_49kDa-like"/>
</dbReference>
<evidence type="ECO:0000256" key="2">
    <source>
        <dbReference type="ARBA" id="ARBA00023027"/>
    </source>
</evidence>
<dbReference type="InterPro" id="IPR001135">
    <property type="entry name" value="NADH_Q_OxRdtase_suD"/>
</dbReference>
<evidence type="ECO:0000256" key="3">
    <source>
        <dbReference type="SAM" id="Coils"/>
    </source>
</evidence>
<dbReference type="SUPFAM" id="SSF56762">
    <property type="entry name" value="HydB/Nqo4-like"/>
    <property type="match status" value="1"/>
</dbReference>
<dbReference type="Proteomes" id="UP000075653">
    <property type="component" value="Unassembled WGS sequence"/>
</dbReference>
<reference evidence="6 7" key="1">
    <citation type="submission" date="2016-01" db="EMBL/GenBank/DDBJ databases">
        <title>Genome sequence of the acidophilic iron oxidising Ferrovum strain Z-31.</title>
        <authorList>
            <person name="Poehlein A."/>
            <person name="Ullrich S.R."/>
            <person name="Schloemann M."/>
            <person name="Muehling M."/>
            <person name="Daniel R."/>
        </authorList>
    </citation>
    <scope>NUCLEOTIDE SEQUENCE [LARGE SCALE GENOMIC DNA]</scope>
    <source>
        <strain evidence="6 7">Z-31</strain>
    </source>
</reference>
<dbReference type="InterPro" id="IPR001268">
    <property type="entry name" value="NADH_UbQ_OxRdtase_30kDa_su"/>
</dbReference>
<dbReference type="GO" id="GO:0016829">
    <property type="term" value="F:lyase activity"/>
    <property type="evidence" value="ECO:0007669"/>
    <property type="project" value="UniProtKB-KW"/>
</dbReference>
<comment type="caution">
    <text evidence="6">The sequence shown here is derived from an EMBL/GenBank/DDBJ whole genome shotgun (WGS) entry which is preliminary data.</text>
</comment>
<dbReference type="Pfam" id="PF00346">
    <property type="entry name" value="Complex1_49kDa"/>
    <property type="match status" value="1"/>
</dbReference>
<dbReference type="PATRIC" id="fig|1789004.3.peg.1359"/>
<dbReference type="Gene3D" id="1.10.645.10">
    <property type="entry name" value="Cytochrome-c3 Hydrogenase, chain B"/>
    <property type="match status" value="1"/>
</dbReference>
<feature type="coiled-coil region" evidence="3">
    <location>
        <begin position="315"/>
        <end position="345"/>
    </location>
</feature>
<dbReference type="GO" id="GO:0048038">
    <property type="term" value="F:quinone binding"/>
    <property type="evidence" value="ECO:0007669"/>
    <property type="project" value="InterPro"/>
</dbReference>
<dbReference type="GO" id="GO:0016651">
    <property type="term" value="F:oxidoreductase activity, acting on NAD(P)H"/>
    <property type="evidence" value="ECO:0007669"/>
    <property type="project" value="InterPro"/>
</dbReference>
<dbReference type="PANTHER" id="PTHR43485">
    <property type="entry name" value="HYDROGENASE-4 COMPONENT G"/>
    <property type="match status" value="1"/>
</dbReference>
<sequence length="510" mass="56388">MTSMPPLQTLPGVVPAWQETVSREDLRSLCLTQKEQGARLVSLWGSDEGEENFDLHLALAVQGGLRWLRVSLPAHDPTYPALDDVFANANRLQRATHDLLGLLAQGAAESRPWLRHSAWPADRFPLRKGEDGQVYPPLVREPYPFVTVSGQGVHEIPVGPVHAGIIEPGHFRFSVVGERVLRLDTQLGYTHKGIEKRAESLAPAALIHLAGRVSGDSTVAGAWATAQALESILGRQIPERAEWLRALWLERERLVNHLGDLGYLCNDVGLSAGFSLFWALKETALRTHEKLVGHRYLHDQIQLGGVARALTVSDCQSLREEGVTLEREVHRLQELLQEHAGVQDRYVSTGRVTPELAARLGLVGLAGRASAQAWDLRVSCPTPPYAQAEVRMATRTQGDVAARVAVRFDEVFESLRLIRHFIEYLPSGPSLWNDTPPLRAGVGVGWVEGWRGEVFVALELGAQGQVRRWHPEDVSMSNWPVLEHAVQGNIVPDFPLINKSFNLSYSGQDG</sequence>
<dbReference type="InterPro" id="IPR037232">
    <property type="entry name" value="NADH_quin_OxRdtase_su_C/D-like"/>
</dbReference>
<dbReference type="STRING" id="1789004.FEMY_13400"/>
<dbReference type="InterPro" id="IPR029014">
    <property type="entry name" value="NiFe-Hase_large"/>
</dbReference>
<dbReference type="AlphaFoldDB" id="A0A149VY24"/>
<evidence type="ECO:0000259" key="4">
    <source>
        <dbReference type="Pfam" id="PF00329"/>
    </source>
</evidence>
<evidence type="ECO:0000313" key="7">
    <source>
        <dbReference type="Proteomes" id="UP000075653"/>
    </source>
</evidence>
<dbReference type="SUPFAM" id="SSF143243">
    <property type="entry name" value="Nqo5-like"/>
    <property type="match status" value="1"/>
</dbReference>
<evidence type="ECO:0000259" key="5">
    <source>
        <dbReference type="Pfam" id="PF00346"/>
    </source>
</evidence>
<protein>
    <submittedName>
        <fullName evidence="6">Formate hydrogenlyase subunit 5</fullName>
    </submittedName>
</protein>
<gene>
    <name evidence="6" type="primary">hycE</name>
    <name evidence="6" type="ORF">FEMY_13400</name>
</gene>
<feature type="domain" description="NADH:ubiquinone oxidoreductase 30kDa subunit" evidence="4">
    <location>
        <begin position="20"/>
        <end position="131"/>
    </location>
</feature>
<proteinExistence type="predicted"/>
<organism evidence="6 7">
    <name type="scientific">Ferrovum myxofaciens</name>
    <dbReference type="NCBI Taxonomy" id="416213"/>
    <lineage>
        <taxon>Bacteria</taxon>
        <taxon>Pseudomonadati</taxon>
        <taxon>Pseudomonadota</taxon>
        <taxon>Betaproteobacteria</taxon>
        <taxon>Ferrovales</taxon>
        <taxon>Ferrovaceae</taxon>
        <taxon>Ferrovum</taxon>
    </lineage>
</organism>
<keyword evidence="1" id="KW-0560">Oxidoreductase</keyword>
<keyword evidence="6" id="KW-0456">Lyase</keyword>
<accession>A0A149VY24</accession>
<name>A0A149VY24_9PROT</name>
<evidence type="ECO:0000256" key="1">
    <source>
        <dbReference type="ARBA" id="ARBA00023002"/>
    </source>
</evidence>
<keyword evidence="3" id="KW-0175">Coiled coil</keyword>
<evidence type="ECO:0000313" key="6">
    <source>
        <dbReference type="EMBL" id="KXW58109.1"/>
    </source>
</evidence>